<sequence>MTLRKVTFFILILIIGVVSCKKDDDSLDIPVVEIRDRTEQQLADKDSILKYLNNHYYNSDEVNSLLPNVGIKDIVINKLLEGETEAPVGSTLLINASNLETKTVTYADTEYEYYILRINQGGGLESPTFADNVLVNYEGFTLADDVFDSSVSAVPFDLTEVISAWRRVIPEFNVAESFSENGDGTISYSNQGTGVMIIPSGLGYFSNATAGIPSYSPLIFKFELYKMSQNDHDSDGIPSYLEDLNGDGEFIVNFQDLKVNTDDDSDGDGTPDYFDSDDDGDGILTIYEDINKDGNPTNDDSNGNGIPNYLDPNDIISNKNS</sequence>
<evidence type="ECO:0000256" key="4">
    <source>
        <dbReference type="PROSITE-ProRule" id="PRU00277"/>
    </source>
</evidence>
<dbReference type="EC" id="5.2.1.8" evidence="2 4"/>
<dbReference type="Gene3D" id="4.10.1080.10">
    <property type="entry name" value="TSP type-3 repeat"/>
    <property type="match status" value="1"/>
</dbReference>
<protein>
    <recommendedName>
        <fullName evidence="2 4">peptidylprolyl isomerase</fullName>
        <ecNumber evidence="2 4">5.2.1.8</ecNumber>
    </recommendedName>
</protein>
<feature type="domain" description="PPIase FKBP-type" evidence="6">
    <location>
        <begin position="130"/>
        <end position="228"/>
    </location>
</feature>
<dbReference type="GO" id="GO:0016853">
    <property type="term" value="F:isomerase activity"/>
    <property type="evidence" value="ECO:0007669"/>
    <property type="project" value="UniProtKB-KW"/>
</dbReference>
<gene>
    <name evidence="7" type="ORF">GCM10023330_30190</name>
</gene>
<evidence type="ECO:0000256" key="3">
    <source>
        <dbReference type="ARBA" id="ARBA00023110"/>
    </source>
</evidence>
<dbReference type="Gene3D" id="3.10.50.40">
    <property type="match status" value="1"/>
</dbReference>
<proteinExistence type="predicted"/>
<dbReference type="Proteomes" id="UP001501433">
    <property type="component" value="Unassembled WGS sequence"/>
</dbReference>
<keyword evidence="8" id="KW-1185">Reference proteome</keyword>
<dbReference type="InterPro" id="IPR046357">
    <property type="entry name" value="PPIase_dom_sf"/>
</dbReference>
<feature type="region of interest" description="Disordered" evidence="5">
    <location>
        <begin position="259"/>
        <end position="321"/>
    </location>
</feature>
<keyword evidence="3 4" id="KW-0697">Rotamase</keyword>
<dbReference type="InterPro" id="IPR001179">
    <property type="entry name" value="PPIase_FKBP_dom"/>
</dbReference>
<keyword evidence="4 7" id="KW-0413">Isomerase</keyword>
<dbReference type="RefSeq" id="WP_345278343.1">
    <property type="nucleotide sequence ID" value="NZ_BAABJW010000018.1"/>
</dbReference>
<evidence type="ECO:0000313" key="7">
    <source>
        <dbReference type="EMBL" id="GAA4819443.1"/>
    </source>
</evidence>
<organism evidence="7 8">
    <name type="scientific">Litoribaculum gwangyangense</name>
    <dbReference type="NCBI Taxonomy" id="1130722"/>
    <lineage>
        <taxon>Bacteria</taxon>
        <taxon>Pseudomonadati</taxon>
        <taxon>Bacteroidota</taxon>
        <taxon>Flavobacteriia</taxon>
        <taxon>Flavobacteriales</taxon>
        <taxon>Flavobacteriaceae</taxon>
        <taxon>Litoribaculum</taxon>
    </lineage>
</organism>
<dbReference type="PROSITE" id="PS51257">
    <property type="entry name" value="PROKAR_LIPOPROTEIN"/>
    <property type="match status" value="1"/>
</dbReference>
<name>A0ABP9CUQ6_9FLAO</name>
<accession>A0ABP9CUQ6</accession>
<dbReference type="EMBL" id="BAABJW010000018">
    <property type="protein sequence ID" value="GAA4819443.1"/>
    <property type="molecule type" value="Genomic_DNA"/>
</dbReference>
<evidence type="ECO:0000313" key="8">
    <source>
        <dbReference type="Proteomes" id="UP001501433"/>
    </source>
</evidence>
<dbReference type="PROSITE" id="PS50059">
    <property type="entry name" value="FKBP_PPIASE"/>
    <property type="match status" value="1"/>
</dbReference>
<comment type="caution">
    <text evidence="7">The sequence shown here is derived from an EMBL/GenBank/DDBJ whole genome shotgun (WGS) entry which is preliminary data.</text>
</comment>
<evidence type="ECO:0000256" key="1">
    <source>
        <dbReference type="ARBA" id="ARBA00000971"/>
    </source>
</evidence>
<evidence type="ECO:0000256" key="5">
    <source>
        <dbReference type="SAM" id="MobiDB-lite"/>
    </source>
</evidence>
<dbReference type="InterPro" id="IPR028974">
    <property type="entry name" value="TSP_type-3_rpt"/>
</dbReference>
<evidence type="ECO:0000259" key="6">
    <source>
        <dbReference type="PROSITE" id="PS50059"/>
    </source>
</evidence>
<reference evidence="8" key="1">
    <citation type="journal article" date="2019" name="Int. J. Syst. Evol. Microbiol.">
        <title>The Global Catalogue of Microorganisms (GCM) 10K type strain sequencing project: providing services to taxonomists for standard genome sequencing and annotation.</title>
        <authorList>
            <consortium name="The Broad Institute Genomics Platform"/>
            <consortium name="The Broad Institute Genome Sequencing Center for Infectious Disease"/>
            <person name="Wu L."/>
            <person name="Ma J."/>
        </authorList>
    </citation>
    <scope>NUCLEOTIDE SEQUENCE [LARGE SCALE GENOMIC DNA]</scope>
    <source>
        <strain evidence="8">JCM 18325</strain>
    </source>
</reference>
<comment type="catalytic activity">
    <reaction evidence="1 4">
        <text>[protein]-peptidylproline (omega=180) = [protein]-peptidylproline (omega=0)</text>
        <dbReference type="Rhea" id="RHEA:16237"/>
        <dbReference type="Rhea" id="RHEA-COMP:10747"/>
        <dbReference type="Rhea" id="RHEA-COMP:10748"/>
        <dbReference type="ChEBI" id="CHEBI:83833"/>
        <dbReference type="ChEBI" id="CHEBI:83834"/>
        <dbReference type="EC" id="5.2.1.8"/>
    </reaction>
</comment>
<dbReference type="Pfam" id="PF00254">
    <property type="entry name" value="FKBP_C"/>
    <property type="match status" value="1"/>
</dbReference>
<dbReference type="SUPFAM" id="SSF54534">
    <property type="entry name" value="FKBP-like"/>
    <property type="match status" value="1"/>
</dbReference>
<feature type="compositionally biased region" description="Polar residues" evidence="5">
    <location>
        <begin position="294"/>
        <end position="305"/>
    </location>
</feature>
<evidence type="ECO:0000256" key="2">
    <source>
        <dbReference type="ARBA" id="ARBA00013194"/>
    </source>
</evidence>
<dbReference type="SUPFAM" id="SSF103647">
    <property type="entry name" value="TSP type-3 repeat"/>
    <property type="match status" value="1"/>
</dbReference>
<feature type="compositionally biased region" description="Acidic residues" evidence="5">
    <location>
        <begin position="262"/>
        <end position="281"/>
    </location>
</feature>